<protein>
    <submittedName>
        <fullName evidence="1">Uncharacterized protein</fullName>
    </submittedName>
</protein>
<gene>
    <name evidence="1" type="ORF">F5144DRAFT_248291</name>
</gene>
<proteinExistence type="predicted"/>
<name>A0ACB7P7V0_9PEZI</name>
<dbReference type="Proteomes" id="UP000724584">
    <property type="component" value="Unassembled WGS sequence"/>
</dbReference>
<organism evidence="1 2">
    <name type="scientific">Chaetomium tenue</name>
    <dbReference type="NCBI Taxonomy" id="1854479"/>
    <lineage>
        <taxon>Eukaryota</taxon>
        <taxon>Fungi</taxon>
        <taxon>Dikarya</taxon>
        <taxon>Ascomycota</taxon>
        <taxon>Pezizomycotina</taxon>
        <taxon>Sordariomycetes</taxon>
        <taxon>Sordariomycetidae</taxon>
        <taxon>Sordariales</taxon>
        <taxon>Chaetomiaceae</taxon>
        <taxon>Chaetomium</taxon>
    </lineage>
</organism>
<reference evidence="1 2" key="1">
    <citation type="journal article" date="2021" name="Nat. Commun.">
        <title>Genetic determinants of endophytism in the Arabidopsis root mycobiome.</title>
        <authorList>
            <person name="Mesny F."/>
            <person name="Miyauchi S."/>
            <person name="Thiergart T."/>
            <person name="Pickel B."/>
            <person name="Atanasova L."/>
            <person name="Karlsson M."/>
            <person name="Huettel B."/>
            <person name="Barry K.W."/>
            <person name="Haridas S."/>
            <person name="Chen C."/>
            <person name="Bauer D."/>
            <person name="Andreopoulos W."/>
            <person name="Pangilinan J."/>
            <person name="LaButti K."/>
            <person name="Riley R."/>
            <person name="Lipzen A."/>
            <person name="Clum A."/>
            <person name="Drula E."/>
            <person name="Henrissat B."/>
            <person name="Kohler A."/>
            <person name="Grigoriev I.V."/>
            <person name="Martin F.M."/>
            <person name="Hacquard S."/>
        </authorList>
    </citation>
    <scope>NUCLEOTIDE SEQUENCE [LARGE SCALE GENOMIC DNA]</scope>
    <source>
        <strain evidence="1 2">MPI-SDFR-AT-0079</strain>
    </source>
</reference>
<comment type="caution">
    <text evidence="1">The sequence shown here is derived from an EMBL/GenBank/DDBJ whole genome shotgun (WGS) entry which is preliminary data.</text>
</comment>
<keyword evidence="2" id="KW-1185">Reference proteome</keyword>
<accession>A0ACB7P7V0</accession>
<dbReference type="EMBL" id="JAGIZQ010000004">
    <property type="protein sequence ID" value="KAH6632314.1"/>
    <property type="molecule type" value="Genomic_DNA"/>
</dbReference>
<sequence>MQPIASGFPTFLLFFKACLIKYCVTSKTGTMFGVSPPWKSGLFPSAVEAGLIYQGVIFHMSMPLEVNHHQKLP</sequence>
<evidence type="ECO:0000313" key="2">
    <source>
        <dbReference type="Proteomes" id="UP000724584"/>
    </source>
</evidence>
<evidence type="ECO:0000313" key="1">
    <source>
        <dbReference type="EMBL" id="KAH6632314.1"/>
    </source>
</evidence>